<comment type="caution">
    <text evidence="2">The sequence shown here is derived from an EMBL/GenBank/DDBJ whole genome shotgun (WGS) entry which is preliminary data.</text>
</comment>
<dbReference type="RefSeq" id="WP_139445586.1">
    <property type="nucleotide sequence ID" value="NZ_SMDR01000001.1"/>
</dbReference>
<dbReference type="InterPro" id="IPR001387">
    <property type="entry name" value="Cro/C1-type_HTH"/>
</dbReference>
<dbReference type="SMART" id="SM00530">
    <property type="entry name" value="HTH_XRE"/>
    <property type="match status" value="1"/>
</dbReference>
<protein>
    <submittedName>
        <fullName evidence="2">XRE family transcriptional regulator</fullName>
    </submittedName>
</protein>
<keyword evidence="3" id="KW-1185">Reference proteome</keyword>
<gene>
    <name evidence="2" type="ORF">E1B00_03160</name>
</gene>
<feature type="domain" description="HTH cro/C1-type" evidence="1">
    <location>
        <begin position="12"/>
        <end position="66"/>
    </location>
</feature>
<dbReference type="Pfam" id="PF17765">
    <property type="entry name" value="MLTR_LBD"/>
    <property type="match status" value="1"/>
</dbReference>
<evidence type="ECO:0000259" key="1">
    <source>
        <dbReference type="PROSITE" id="PS50943"/>
    </source>
</evidence>
<name>A0A5C4RU98_9GAMM</name>
<dbReference type="PANTHER" id="PTHR35010:SF4">
    <property type="entry name" value="BLL5781 PROTEIN"/>
    <property type="match status" value="1"/>
</dbReference>
<evidence type="ECO:0000313" key="3">
    <source>
        <dbReference type="Proteomes" id="UP000305760"/>
    </source>
</evidence>
<reference evidence="2 3" key="1">
    <citation type="submission" date="2019-03" db="EMBL/GenBank/DDBJ databases">
        <title>Arenimonas daejeonensis sp. nov., isolated from compost.</title>
        <authorList>
            <person name="Jeon C.O."/>
        </authorList>
    </citation>
    <scope>NUCLEOTIDE SEQUENCE [LARGE SCALE GENOMIC DNA]</scope>
    <source>
        <strain evidence="2 3">R29</strain>
    </source>
</reference>
<dbReference type="EMBL" id="SMDR01000001">
    <property type="protein sequence ID" value="TNJ34796.1"/>
    <property type="molecule type" value="Genomic_DNA"/>
</dbReference>
<dbReference type="PANTHER" id="PTHR35010">
    <property type="entry name" value="BLL4672 PROTEIN-RELATED"/>
    <property type="match status" value="1"/>
</dbReference>
<dbReference type="InterPro" id="IPR010982">
    <property type="entry name" value="Lambda_DNA-bd_dom_sf"/>
</dbReference>
<dbReference type="Pfam" id="PF13560">
    <property type="entry name" value="HTH_31"/>
    <property type="match status" value="1"/>
</dbReference>
<evidence type="ECO:0000313" key="2">
    <source>
        <dbReference type="EMBL" id="TNJ34796.1"/>
    </source>
</evidence>
<dbReference type="AlphaFoldDB" id="A0A5C4RU98"/>
<dbReference type="PROSITE" id="PS50943">
    <property type="entry name" value="HTH_CROC1"/>
    <property type="match status" value="1"/>
</dbReference>
<dbReference type="Proteomes" id="UP000305760">
    <property type="component" value="Unassembled WGS sequence"/>
</dbReference>
<dbReference type="OrthoDB" id="2959414at2"/>
<sequence length="267" mass="29170">MNKNLPGIGPLLQVWRRRRRMSQLKLAMEVDVSQRHLSFVESGRASPSRDLVLRLCRGLELPPRERNTLLVAAGYAPAANERSFDDPGLASARVAVERILAAHDPHPALAVDRHWNLLSGNRAASLLMAGVAPALVAAPVNVLRLSLHPEGLGPRVGNYRQWRDHVVQRLERQHTQAPDAALADLVDEIRAYPVPAEARPHLRGGSDPLAGLAVPFELLTPLGTLRFLSTTTVFGTAVDVLLSELVIEAFYPADAETAELMRRLSGS</sequence>
<proteinExistence type="predicted"/>
<dbReference type="SUPFAM" id="SSF47413">
    <property type="entry name" value="lambda repressor-like DNA-binding domains"/>
    <property type="match status" value="1"/>
</dbReference>
<organism evidence="2 3">
    <name type="scientific">Arenimonas terrae</name>
    <dbReference type="NCBI Taxonomy" id="2546226"/>
    <lineage>
        <taxon>Bacteria</taxon>
        <taxon>Pseudomonadati</taxon>
        <taxon>Pseudomonadota</taxon>
        <taxon>Gammaproteobacteria</taxon>
        <taxon>Lysobacterales</taxon>
        <taxon>Lysobacteraceae</taxon>
        <taxon>Arenimonas</taxon>
    </lineage>
</organism>
<dbReference type="InterPro" id="IPR041413">
    <property type="entry name" value="MLTR_LBD"/>
</dbReference>
<dbReference type="Gene3D" id="1.10.260.40">
    <property type="entry name" value="lambda repressor-like DNA-binding domains"/>
    <property type="match status" value="1"/>
</dbReference>
<dbReference type="GO" id="GO:0003677">
    <property type="term" value="F:DNA binding"/>
    <property type="evidence" value="ECO:0007669"/>
    <property type="project" value="InterPro"/>
</dbReference>
<dbReference type="CDD" id="cd00093">
    <property type="entry name" value="HTH_XRE"/>
    <property type="match status" value="1"/>
</dbReference>
<accession>A0A5C4RU98</accession>
<dbReference type="Gene3D" id="3.30.450.180">
    <property type="match status" value="1"/>
</dbReference>